<proteinExistence type="predicted"/>
<organism evidence="2 3">
    <name type="scientific">Lates japonicus</name>
    <name type="common">Japanese lates</name>
    <dbReference type="NCBI Taxonomy" id="270547"/>
    <lineage>
        <taxon>Eukaryota</taxon>
        <taxon>Metazoa</taxon>
        <taxon>Chordata</taxon>
        <taxon>Craniata</taxon>
        <taxon>Vertebrata</taxon>
        <taxon>Euteleostomi</taxon>
        <taxon>Actinopterygii</taxon>
        <taxon>Neopterygii</taxon>
        <taxon>Teleostei</taxon>
        <taxon>Neoteleostei</taxon>
        <taxon>Acanthomorphata</taxon>
        <taxon>Carangaria</taxon>
        <taxon>Carangaria incertae sedis</taxon>
        <taxon>Centropomidae</taxon>
        <taxon>Lates</taxon>
    </lineage>
</organism>
<feature type="compositionally biased region" description="Acidic residues" evidence="1">
    <location>
        <begin position="124"/>
        <end position="139"/>
    </location>
</feature>
<accession>A0AAD3M6H6</accession>
<evidence type="ECO:0000313" key="2">
    <source>
        <dbReference type="EMBL" id="GLD48188.1"/>
    </source>
</evidence>
<sequence>MGTNCFHGLHSLETLDLTTTVRWSFLQPSGLLSYLKELLIATTSSPSPEHAFTGNPLITKCSSLNGAADLTEFPDLTGTKRSKHLQPSKPPSTPFTQKSGMGWGDGASSRPLPVLRLPPVRGEVEEEVEVEEEGSCPGE</sequence>
<comment type="caution">
    <text evidence="2">The sequence shown here is derived from an EMBL/GenBank/DDBJ whole genome shotgun (WGS) entry which is preliminary data.</text>
</comment>
<dbReference type="EMBL" id="BRZM01000005">
    <property type="protein sequence ID" value="GLD48188.1"/>
    <property type="molecule type" value="Genomic_DNA"/>
</dbReference>
<evidence type="ECO:0000256" key="1">
    <source>
        <dbReference type="SAM" id="MobiDB-lite"/>
    </source>
</evidence>
<feature type="region of interest" description="Disordered" evidence="1">
    <location>
        <begin position="72"/>
        <end position="139"/>
    </location>
</feature>
<name>A0AAD3M6H6_LATJO</name>
<evidence type="ECO:0000313" key="3">
    <source>
        <dbReference type="Proteomes" id="UP001279410"/>
    </source>
</evidence>
<dbReference type="AlphaFoldDB" id="A0AAD3M6H6"/>
<gene>
    <name evidence="2" type="ORF">AKAME5_000220300</name>
</gene>
<reference evidence="2" key="1">
    <citation type="submission" date="2022-08" db="EMBL/GenBank/DDBJ databases">
        <title>Genome sequencing of akame (Lates japonicus).</title>
        <authorList>
            <person name="Hashiguchi Y."/>
            <person name="Takahashi H."/>
        </authorList>
    </citation>
    <scope>NUCLEOTIDE SEQUENCE</scope>
    <source>
        <strain evidence="2">Kochi</strain>
    </source>
</reference>
<feature type="compositionally biased region" description="Low complexity" evidence="1">
    <location>
        <begin position="110"/>
        <end position="121"/>
    </location>
</feature>
<dbReference type="Proteomes" id="UP001279410">
    <property type="component" value="Unassembled WGS sequence"/>
</dbReference>
<keyword evidence="3" id="KW-1185">Reference proteome</keyword>
<keyword evidence="2" id="KW-0675">Receptor</keyword>
<protein>
    <submittedName>
        <fullName evidence="2">Leucine-rich repeat-containing G-protein coupled receptor 5-like protein</fullName>
    </submittedName>
</protein>